<dbReference type="OrthoDB" id="4925613at2759"/>
<feature type="signal peptide" evidence="1">
    <location>
        <begin position="1"/>
        <end position="24"/>
    </location>
</feature>
<dbReference type="AlphaFoldDB" id="A0A8H4PMU7"/>
<gene>
    <name evidence="2" type="ORF">G6O67_006280</name>
</gene>
<dbReference type="Proteomes" id="UP000557566">
    <property type="component" value="Unassembled WGS sequence"/>
</dbReference>
<evidence type="ECO:0000313" key="3">
    <source>
        <dbReference type="Proteomes" id="UP000557566"/>
    </source>
</evidence>
<accession>A0A8H4PMU7</accession>
<keyword evidence="3" id="KW-1185">Reference proteome</keyword>
<proteinExistence type="predicted"/>
<evidence type="ECO:0008006" key="4">
    <source>
        <dbReference type="Google" id="ProtNLM"/>
    </source>
</evidence>
<dbReference type="EMBL" id="JAAVMX010000007">
    <property type="protein sequence ID" value="KAF4506169.1"/>
    <property type="molecule type" value="Genomic_DNA"/>
</dbReference>
<name>A0A8H4PMU7_9HYPO</name>
<reference evidence="2 3" key="1">
    <citation type="journal article" date="2020" name="Genome Biol. Evol.">
        <title>A new high-quality draft genome assembly of the Chinese cordyceps Ophiocordyceps sinensis.</title>
        <authorList>
            <person name="Shu R."/>
            <person name="Zhang J."/>
            <person name="Meng Q."/>
            <person name="Zhang H."/>
            <person name="Zhou G."/>
            <person name="Li M."/>
            <person name="Wu P."/>
            <person name="Zhao Y."/>
            <person name="Chen C."/>
            <person name="Qin Q."/>
        </authorList>
    </citation>
    <scope>NUCLEOTIDE SEQUENCE [LARGE SCALE GENOMIC DNA]</scope>
    <source>
        <strain evidence="2 3">IOZ07</strain>
    </source>
</reference>
<keyword evidence="1" id="KW-0732">Signal</keyword>
<protein>
    <recommendedName>
        <fullName evidence="4">C3H1-type domain-containing protein</fullName>
    </recommendedName>
</protein>
<comment type="caution">
    <text evidence="2">The sequence shown here is derived from an EMBL/GenBank/DDBJ whole genome shotgun (WGS) entry which is preliminary data.</text>
</comment>
<feature type="chain" id="PRO_5034272680" description="C3H1-type domain-containing protein" evidence="1">
    <location>
        <begin position="25"/>
        <end position="396"/>
    </location>
</feature>
<evidence type="ECO:0000256" key="1">
    <source>
        <dbReference type="SAM" id="SignalP"/>
    </source>
</evidence>
<evidence type="ECO:0000313" key="2">
    <source>
        <dbReference type="EMBL" id="KAF4506169.1"/>
    </source>
</evidence>
<sequence>MLFNGRGFSTLAVSGLLSAHGAAAKDALADLSCPRLEEFVCNWDMSSETCDFRNWELAGCRRKDLCETQHGDMDAAECCRQRDATPLNESEHVGYMKQCAPGSSPGAPGISEMECWAAESFECSYWMQSAYCRARKLEGEGCRLEKECTSTEYPVMCCVANSPFSETHQDEPDDGYMQKCRPPNPKELASHCERMATQADWCEQTFRGWVSQWDLSSLTRDGDSAAWWRRMDMDHWVRDAKLPRNWDEEPKTKQGWEDLSRRQDRALAMTAREWRVMCARAVGEGEICKADPRRELGLMRMPDWMRRMALALEEDVEAGRELDDERYAYGAAPTSGSGVESWPGLERAATDAWRNRLLELEELAVYRPPREDHSGLNRHDPVWETWKSTVLKMTLG</sequence>
<organism evidence="2 3">
    <name type="scientific">Ophiocordyceps sinensis</name>
    <dbReference type="NCBI Taxonomy" id="72228"/>
    <lineage>
        <taxon>Eukaryota</taxon>
        <taxon>Fungi</taxon>
        <taxon>Dikarya</taxon>
        <taxon>Ascomycota</taxon>
        <taxon>Pezizomycotina</taxon>
        <taxon>Sordariomycetes</taxon>
        <taxon>Hypocreomycetidae</taxon>
        <taxon>Hypocreales</taxon>
        <taxon>Ophiocordycipitaceae</taxon>
        <taxon>Ophiocordyceps</taxon>
    </lineage>
</organism>